<dbReference type="InterPro" id="IPR001965">
    <property type="entry name" value="Znf_PHD"/>
</dbReference>
<dbReference type="PROSITE" id="PS01359">
    <property type="entry name" value="ZF_PHD_1"/>
    <property type="match status" value="1"/>
</dbReference>
<evidence type="ECO:0000256" key="4">
    <source>
        <dbReference type="ARBA" id="ARBA00023015"/>
    </source>
</evidence>
<dbReference type="InterPro" id="IPR059080">
    <property type="entry name" value="WHD_PTC1"/>
</dbReference>
<evidence type="ECO:0000313" key="8">
    <source>
        <dbReference type="Proteomes" id="UP001279734"/>
    </source>
</evidence>
<evidence type="ECO:0000256" key="3">
    <source>
        <dbReference type="ARBA" id="ARBA00022833"/>
    </source>
</evidence>
<dbReference type="InterPro" id="IPR058054">
    <property type="entry name" value="Znf_MS1-like"/>
</dbReference>
<dbReference type="InterPro" id="IPR013083">
    <property type="entry name" value="Znf_RING/FYVE/PHD"/>
</dbReference>
<dbReference type="InterPro" id="IPR019787">
    <property type="entry name" value="Znf_PHD-finger"/>
</dbReference>
<keyword evidence="2" id="KW-0863">Zinc-finger</keyword>
<dbReference type="EMBL" id="BSYO01000020">
    <property type="protein sequence ID" value="GMH19226.1"/>
    <property type="molecule type" value="Genomic_DNA"/>
</dbReference>
<gene>
    <name evidence="7" type="ORF">Nepgr_021067</name>
</gene>
<dbReference type="AlphaFoldDB" id="A0AAD3SYF0"/>
<evidence type="ECO:0000256" key="2">
    <source>
        <dbReference type="ARBA" id="ARBA00022771"/>
    </source>
</evidence>
<accession>A0AAD3SYF0</accession>
<keyword evidence="1" id="KW-0479">Metal-binding</keyword>
<evidence type="ECO:0000313" key="7">
    <source>
        <dbReference type="EMBL" id="GMH19226.1"/>
    </source>
</evidence>
<dbReference type="GO" id="GO:0008270">
    <property type="term" value="F:zinc ion binding"/>
    <property type="evidence" value="ECO:0007669"/>
    <property type="project" value="UniProtKB-KW"/>
</dbReference>
<keyword evidence="4" id="KW-0805">Transcription regulation</keyword>
<keyword evidence="3" id="KW-0862">Zinc</keyword>
<dbReference type="CDD" id="cd15556">
    <property type="entry name" value="PHD_MMD1_like"/>
    <property type="match status" value="1"/>
</dbReference>
<keyword evidence="8" id="KW-1185">Reference proteome</keyword>
<evidence type="ECO:0000256" key="5">
    <source>
        <dbReference type="ARBA" id="ARBA00023163"/>
    </source>
</evidence>
<dbReference type="InterPro" id="IPR019786">
    <property type="entry name" value="Zinc_finger_PHD-type_CS"/>
</dbReference>
<sequence>MLIPLLETCKKRKRKPKLYAFHTFCDPRCPINPSGPFRDNIRFFIQECADVEDYHVNEMPVWCTLLVQENRGIVVPLYTVEETVTHSKQPFCDHCRCAGLIVGAADSGYVLMTFIYIPKEIITRDSVELNCDDDGLFGFKLKNVVAGYIGCVWKFCLHMGWSHHFVSKRKYHLIIPVDADWNKPLTDSAFGLQTHLLHGLIHCNGFGHLLCINGRGGGSNFLCGREIMDLWDRICTNLHAQKITVEDVSKKKSMDLRLLHGVAYGHPWFGRWGYRFYHGSFGVTEHKYHRALEVLSSLQLDDIIQDFSKTDQSREMTRIIRCYRDLSETCLITIRDLLRLMLTLKSQVPINPKLALAKGLSPASFPLRSSIRAAPPNKLPIREKPIKCHKFAAVIASMDSRWPTRRLHYAAEVIVNALKESESSNQSGMTRQEVRDAARLHIGDTGLLDYVLKSMNNVIVGNHLVQRAINPVHRVLEYTIQELTSSGASLAASRPETESVIQAPASIPTVESCFDVYNDVFFLYKNVLQSYPESDVCGLATQDILDSKCFIKEFPFRDDDDQLLRFICRVLPSSMELDMELSKDFSPGELIVIPLYATIGELKIAAEKALRDTYCITEEYVVTELESVNGLNDEEVVFGALKSGSEVWVKGIGIDLRTELRYEGGPDNWTVKCECGARDDDGERMVSCDICEVWQHTRCSGIEDSDTVPPLFVCRKCCSSLVPQSAEMHGFQYETSETVMLSSGIGFWEEDATRYGKAGFFDC</sequence>
<dbReference type="Proteomes" id="UP001279734">
    <property type="component" value="Unassembled WGS sequence"/>
</dbReference>
<evidence type="ECO:0000259" key="6">
    <source>
        <dbReference type="SMART" id="SM00249"/>
    </source>
</evidence>
<dbReference type="Gene3D" id="3.30.40.10">
    <property type="entry name" value="Zinc/RING finger domain, C3HC4 (zinc finger)"/>
    <property type="match status" value="1"/>
</dbReference>
<reference evidence="7" key="1">
    <citation type="submission" date="2023-05" db="EMBL/GenBank/DDBJ databases">
        <title>Nepenthes gracilis genome sequencing.</title>
        <authorList>
            <person name="Fukushima K."/>
        </authorList>
    </citation>
    <scope>NUCLEOTIDE SEQUENCE</scope>
    <source>
        <strain evidence="7">SING2019-196</strain>
    </source>
</reference>
<keyword evidence="5" id="KW-0804">Transcription</keyword>
<comment type="caution">
    <text evidence="7">The sequence shown here is derived from an EMBL/GenBank/DDBJ whole genome shotgun (WGS) entry which is preliminary data.</text>
</comment>
<proteinExistence type="predicted"/>
<organism evidence="7 8">
    <name type="scientific">Nepenthes gracilis</name>
    <name type="common">Slender pitcher plant</name>
    <dbReference type="NCBI Taxonomy" id="150966"/>
    <lineage>
        <taxon>Eukaryota</taxon>
        <taxon>Viridiplantae</taxon>
        <taxon>Streptophyta</taxon>
        <taxon>Embryophyta</taxon>
        <taxon>Tracheophyta</taxon>
        <taxon>Spermatophyta</taxon>
        <taxon>Magnoliopsida</taxon>
        <taxon>eudicotyledons</taxon>
        <taxon>Gunneridae</taxon>
        <taxon>Pentapetalae</taxon>
        <taxon>Caryophyllales</taxon>
        <taxon>Nepenthaceae</taxon>
        <taxon>Nepenthes</taxon>
    </lineage>
</organism>
<dbReference type="InterPro" id="IPR011011">
    <property type="entry name" value="Znf_FYVE_PHD"/>
</dbReference>
<dbReference type="Pfam" id="PF00628">
    <property type="entry name" value="PHD"/>
    <property type="match status" value="1"/>
</dbReference>
<dbReference type="PANTHER" id="PTHR46201">
    <property type="entry name" value="PHD FINGER PROTEIN MALE MEIOCYTE DEATH 1-RELATED"/>
    <property type="match status" value="1"/>
</dbReference>
<feature type="domain" description="Zinc finger PHD-type" evidence="6">
    <location>
        <begin position="672"/>
        <end position="718"/>
    </location>
</feature>
<dbReference type="Pfam" id="PF25565">
    <property type="entry name" value="Ubiquitin_At1g33420"/>
    <property type="match status" value="1"/>
</dbReference>
<protein>
    <recommendedName>
        <fullName evidence="6">Zinc finger PHD-type domain-containing protein</fullName>
    </recommendedName>
</protein>
<name>A0AAD3SYF0_NEPGR</name>
<evidence type="ECO:0000256" key="1">
    <source>
        <dbReference type="ARBA" id="ARBA00022723"/>
    </source>
</evidence>
<dbReference type="SUPFAM" id="SSF57903">
    <property type="entry name" value="FYVE/PHD zinc finger"/>
    <property type="match status" value="1"/>
</dbReference>
<dbReference type="PANTHER" id="PTHR46201:SF9">
    <property type="entry name" value="PHD FINGER PROTEIN MALE MEIOCYTE DEATH 1"/>
    <property type="match status" value="1"/>
</dbReference>
<dbReference type="SMART" id="SM00249">
    <property type="entry name" value="PHD"/>
    <property type="match status" value="1"/>
</dbReference>
<dbReference type="Pfam" id="PF25874">
    <property type="entry name" value="WHD_plant_repro"/>
    <property type="match status" value="1"/>
</dbReference>
<dbReference type="InterPro" id="IPR057765">
    <property type="entry name" value="MS1-like_ubiquitin"/>
</dbReference>